<dbReference type="PANTHER" id="PTHR33619">
    <property type="entry name" value="POLYSACCHARIDE EXPORT PROTEIN GFCE-RELATED"/>
    <property type="match status" value="1"/>
</dbReference>
<keyword evidence="2" id="KW-1133">Transmembrane helix</keyword>
<keyword evidence="2" id="KW-0472">Membrane</keyword>
<feature type="domain" description="Soluble ligand binding" evidence="4">
    <location>
        <begin position="137"/>
        <end position="181"/>
    </location>
</feature>
<protein>
    <submittedName>
        <fullName evidence="5">Polysaccharide export outer membrane protein</fullName>
    </submittedName>
</protein>
<keyword evidence="6" id="KW-1185">Reference proteome</keyword>
<evidence type="ECO:0000259" key="3">
    <source>
        <dbReference type="Pfam" id="PF02563"/>
    </source>
</evidence>
<evidence type="ECO:0000313" key="5">
    <source>
        <dbReference type="EMBL" id="SMP70025.1"/>
    </source>
</evidence>
<evidence type="ECO:0000259" key="4">
    <source>
        <dbReference type="Pfam" id="PF10531"/>
    </source>
</evidence>
<name>A0ABY1QFS7_9SPHN</name>
<feature type="domain" description="Polysaccharide export protein N-terminal" evidence="3">
    <location>
        <begin position="60"/>
        <end position="131"/>
    </location>
</feature>
<evidence type="ECO:0000256" key="1">
    <source>
        <dbReference type="ARBA" id="ARBA00022729"/>
    </source>
</evidence>
<dbReference type="InterPro" id="IPR003715">
    <property type="entry name" value="Poly_export_N"/>
</dbReference>
<dbReference type="InterPro" id="IPR019554">
    <property type="entry name" value="Soluble_ligand-bd"/>
</dbReference>
<accession>A0ABY1QFS7</accession>
<feature type="transmembrane region" description="Helical" evidence="2">
    <location>
        <begin position="21"/>
        <end position="38"/>
    </location>
</feature>
<dbReference type="PANTHER" id="PTHR33619:SF3">
    <property type="entry name" value="POLYSACCHARIDE EXPORT PROTEIN GFCE-RELATED"/>
    <property type="match status" value="1"/>
</dbReference>
<dbReference type="Pfam" id="PF02563">
    <property type="entry name" value="Poly_export"/>
    <property type="match status" value="1"/>
</dbReference>
<gene>
    <name evidence="5" type="ORF">SAMN06296065_105222</name>
</gene>
<comment type="caution">
    <text evidence="5">The sequence shown here is derived from an EMBL/GenBank/DDBJ whole genome shotgun (WGS) entry which is preliminary data.</text>
</comment>
<proteinExistence type="predicted"/>
<reference evidence="5 6" key="1">
    <citation type="submission" date="2017-05" db="EMBL/GenBank/DDBJ databases">
        <authorList>
            <person name="Varghese N."/>
            <person name="Submissions S."/>
        </authorList>
    </citation>
    <scope>NUCLEOTIDE SEQUENCE [LARGE SCALE GENOMIC DNA]</scope>
    <source>
        <strain evidence="5 6">SM16</strain>
    </source>
</reference>
<dbReference type="EMBL" id="FXUI01000005">
    <property type="protein sequence ID" value="SMP70025.1"/>
    <property type="molecule type" value="Genomic_DNA"/>
</dbReference>
<evidence type="ECO:0000313" key="6">
    <source>
        <dbReference type="Proteomes" id="UP001157910"/>
    </source>
</evidence>
<dbReference type="InterPro" id="IPR049712">
    <property type="entry name" value="Poly_export"/>
</dbReference>
<dbReference type="Proteomes" id="UP001157910">
    <property type="component" value="Unassembled WGS sequence"/>
</dbReference>
<sequence length="212" mass="22623">MTLRHVTQPEEIFAVTVNLKPYGALFLAIAAGAMGLLVQGCATSSAPPLSAAESRMSLGAYKLGAGDRLRVTVYNEPSLSGEFAVSSAGRIAFPLVGMIDAAGRSVEEMTGVLTALLADGYMTDPRVSMEVLNYRPYYILGEVQRPGQYPYVAGMTIEQAVAAAGGFGYRANSARVNLRRTADAPEKSVGLRGNQMVMVMPGDTIRVLERHF</sequence>
<evidence type="ECO:0000256" key="2">
    <source>
        <dbReference type="SAM" id="Phobius"/>
    </source>
</evidence>
<keyword evidence="1" id="KW-0732">Signal</keyword>
<organism evidence="5 6">
    <name type="scientific">Novosphingobium panipatense</name>
    <dbReference type="NCBI Taxonomy" id="428991"/>
    <lineage>
        <taxon>Bacteria</taxon>
        <taxon>Pseudomonadati</taxon>
        <taxon>Pseudomonadota</taxon>
        <taxon>Alphaproteobacteria</taxon>
        <taxon>Sphingomonadales</taxon>
        <taxon>Sphingomonadaceae</taxon>
        <taxon>Novosphingobium</taxon>
    </lineage>
</organism>
<dbReference type="Gene3D" id="3.30.1950.10">
    <property type="entry name" value="wza like domain"/>
    <property type="match status" value="1"/>
</dbReference>
<dbReference type="Gene3D" id="3.10.560.10">
    <property type="entry name" value="Outer membrane lipoprotein wza domain like"/>
    <property type="match status" value="1"/>
</dbReference>
<keyword evidence="2" id="KW-0812">Transmembrane</keyword>
<dbReference type="Pfam" id="PF10531">
    <property type="entry name" value="SLBB"/>
    <property type="match status" value="1"/>
</dbReference>